<keyword evidence="4 5" id="KW-0472">Membrane</keyword>
<dbReference type="RefSeq" id="WP_305750009.1">
    <property type="nucleotide sequence ID" value="NZ_JAUZEE010000006.1"/>
</dbReference>
<feature type="transmembrane region" description="Helical" evidence="5">
    <location>
        <begin position="310"/>
        <end position="331"/>
    </location>
</feature>
<dbReference type="Gene3D" id="1.20.1530.20">
    <property type="match status" value="1"/>
</dbReference>
<dbReference type="PANTHER" id="PTHR43021">
    <property type="entry name" value="NA(+)/H(+) ANTIPORTER-RELATED"/>
    <property type="match status" value="1"/>
</dbReference>
<feature type="transmembrane region" description="Helical" evidence="5">
    <location>
        <begin position="49"/>
        <end position="67"/>
    </location>
</feature>
<dbReference type="EMBL" id="JAUZEE010000006">
    <property type="protein sequence ID" value="MDP4301455.1"/>
    <property type="molecule type" value="Genomic_DNA"/>
</dbReference>
<proteinExistence type="predicted"/>
<evidence type="ECO:0000256" key="2">
    <source>
        <dbReference type="ARBA" id="ARBA00022692"/>
    </source>
</evidence>
<reference evidence="7 8" key="1">
    <citation type="submission" date="2023-08" db="EMBL/GenBank/DDBJ databases">
        <authorList>
            <person name="Roldan D.M."/>
            <person name="Menes R.J."/>
        </authorList>
    </citation>
    <scope>NUCLEOTIDE SEQUENCE [LARGE SCALE GENOMIC DNA]</scope>
    <source>
        <strain evidence="7 8">CCM 2812</strain>
    </source>
</reference>
<feature type="transmembrane region" description="Helical" evidence="5">
    <location>
        <begin position="20"/>
        <end position="37"/>
    </location>
</feature>
<accession>A0ABT9G4U9</accession>
<comment type="caution">
    <text evidence="7">The sequence shown here is derived from an EMBL/GenBank/DDBJ whole genome shotgun (WGS) entry which is preliminary data.</text>
</comment>
<feature type="transmembrane region" description="Helical" evidence="5">
    <location>
        <begin position="73"/>
        <end position="92"/>
    </location>
</feature>
<dbReference type="Proteomes" id="UP001235760">
    <property type="component" value="Unassembled WGS sequence"/>
</dbReference>
<dbReference type="Pfam" id="PF00999">
    <property type="entry name" value="Na_H_Exchanger"/>
    <property type="match status" value="1"/>
</dbReference>
<feature type="transmembrane region" description="Helical" evidence="5">
    <location>
        <begin position="104"/>
        <end position="127"/>
    </location>
</feature>
<feature type="transmembrane region" description="Helical" evidence="5">
    <location>
        <begin position="133"/>
        <end position="154"/>
    </location>
</feature>
<evidence type="ECO:0000256" key="3">
    <source>
        <dbReference type="ARBA" id="ARBA00022989"/>
    </source>
</evidence>
<comment type="subcellular location">
    <subcellularLocation>
        <location evidence="1">Membrane</location>
        <topology evidence="1">Multi-pass membrane protein</topology>
    </subcellularLocation>
</comment>
<evidence type="ECO:0000259" key="6">
    <source>
        <dbReference type="Pfam" id="PF00999"/>
    </source>
</evidence>
<evidence type="ECO:0000256" key="1">
    <source>
        <dbReference type="ARBA" id="ARBA00004141"/>
    </source>
</evidence>
<feature type="transmembrane region" description="Helical" evidence="5">
    <location>
        <begin position="343"/>
        <end position="361"/>
    </location>
</feature>
<gene>
    <name evidence="7" type="ORF">Q8X39_12470</name>
</gene>
<evidence type="ECO:0000313" key="8">
    <source>
        <dbReference type="Proteomes" id="UP001235760"/>
    </source>
</evidence>
<keyword evidence="3 5" id="KW-1133">Transmembrane helix</keyword>
<protein>
    <submittedName>
        <fullName evidence="7">Cation:proton antiporter</fullName>
    </submittedName>
</protein>
<dbReference type="PANTHER" id="PTHR43021:SF2">
    <property type="entry name" value="CATION_H+ EXCHANGER DOMAIN-CONTAINING PROTEIN"/>
    <property type="match status" value="1"/>
</dbReference>
<sequence length="470" mass="48447">MEWLEDVARVLHIEPWPPDPGALFWAVLMLLAGGLLGELVARWTRMPRVMGYTAAGIGMALSGQGLTGAAMPASLKLVIDLALALLLFEIGARVRLRWLRDNPALLATSLGEALLTLLTVHAALRWAGLDPTLALGCAVLAVPASAAVAGRVSLELGAAGQVTERMILLTALNTLYAALGLTLLRGWLSLETLGDWLPALARLGYNFLGSLLLALMLAQLVGWIARRLDLRNDHAVLLLLGLVLVAITVARALALSTLLVPLLAGLVLRNRSERPWVWPRHFGTAGGVLVLLLFVIVGSAWTLDALRTGLLLGAVLVGARVLAKLLAVVGLARLSGLAPRQGLALGLSLAPLSATALVMLAELQAIHPDYGHGLGPIVLSAIALLELAGPLAVCAALKLAGEVAPAPATPSRVPAARAVQAVQAVRGPQRVPQQAPMLAASGGEAAAIGSVITPVAASVTVAAGIGGALS</sequence>
<feature type="transmembrane region" description="Helical" evidence="5">
    <location>
        <begin position="166"/>
        <end position="187"/>
    </location>
</feature>
<feature type="transmembrane region" description="Helical" evidence="5">
    <location>
        <begin position="282"/>
        <end position="303"/>
    </location>
</feature>
<evidence type="ECO:0000256" key="5">
    <source>
        <dbReference type="SAM" id="Phobius"/>
    </source>
</evidence>
<feature type="transmembrane region" description="Helical" evidence="5">
    <location>
        <begin position="237"/>
        <end position="262"/>
    </location>
</feature>
<evidence type="ECO:0000313" key="7">
    <source>
        <dbReference type="EMBL" id="MDP4301455.1"/>
    </source>
</evidence>
<feature type="transmembrane region" description="Helical" evidence="5">
    <location>
        <begin position="373"/>
        <end position="393"/>
    </location>
</feature>
<feature type="transmembrane region" description="Helical" evidence="5">
    <location>
        <begin position="207"/>
        <end position="225"/>
    </location>
</feature>
<keyword evidence="8" id="KW-1185">Reference proteome</keyword>
<name>A0ABT9G4U9_LEPDI</name>
<keyword evidence="2 5" id="KW-0812">Transmembrane</keyword>
<organism evidence="7 8">
    <name type="scientific">Leptothrix discophora</name>
    <dbReference type="NCBI Taxonomy" id="89"/>
    <lineage>
        <taxon>Bacteria</taxon>
        <taxon>Pseudomonadati</taxon>
        <taxon>Pseudomonadota</taxon>
        <taxon>Betaproteobacteria</taxon>
        <taxon>Burkholderiales</taxon>
        <taxon>Sphaerotilaceae</taxon>
        <taxon>Leptothrix</taxon>
    </lineage>
</organism>
<feature type="domain" description="Cation/H+ exchanger transmembrane" evidence="6">
    <location>
        <begin position="35"/>
        <end position="361"/>
    </location>
</feature>
<dbReference type="InterPro" id="IPR038770">
    <property type="entry name" value="Na+/solute_symporter_sf"/>
</dbReference>
<evidence type="ECO:0000256" key="4">
    <source>
        <dbReference type="ARBA" id="ARBA00023136"/>
    </source>
</evidence>
<dbReference type="InterPro" id="IPR006153">
    <property type="entry name" value="Cation/H_exchanger_TM"/>
</dbReference>